<dbReference type="Proteomes" id="UP001164776">
    <property type="component" value="Unassembled WGS sequence"/>
</dbReference>
<reference evidence="1 2" key="1">
    <citation type="submission" date="2022-10" db="EMBL/GenBank/DDBJ databases">
        <title>WGS assembly of Paspalum vaginatum 540-79.</title>
        <authorList>
            <person name="Sun G."/>
            <person name="Wase N."/>
            <person name="Shu S."/>
            <person name="Jenkins J."/>
            <person name="Zhou B."/>
            <person name="Torres-Rodriguez J."/>
            <person name="Chen C."/>
            <person name="Sandor L."/>
            <person name="Plott C."/>
            <person name="Yoshinga Y."/>
            <person name="Daum C."/>
            <person name="Qi P."/>
            <person name="Barry K."/>
            <person name="Lipzen A."/>
            <person name="Berry L."/>
            <person name="Pedersen C."/>
            <person name="Gottilla T."/>
            <person name="Foltz A."/>
            <person name="Yu H."/>
            <person name="O'Malley R."/>
            <person name="Zhang C."/>
            <person name="Devos K."/>
            <person name="Sigmon B."/>
            <person name="Yu B."/>
            <person name="Obata T."/>
            <person name="Schmutz J."/>
            <person name="Schnable J."/>
        </authorList>
    </citation>
    <scope>NUCLEOTIDE SEQUENCE [LARGE SCALE GENOMIC DNA]</scope>
    <source>
        <strain evidence="2">cv. 540-79</strain>
    </source>
</reference>
<dbReference type="EMBL" id="MU629428">
    <property type="protein sequence ID" value="KAJ1257277.1"/>
    <property type="molecule type" value="Genomic_DNA"/>
</dbReference>
<keyword evidence="2" id="KW-1185">Reference proteome</keyword>
<gene>
    <name evidence="1" type="ORF">BS78_K127400</name>
</gene>
<sequence>MATDQHMNSEQIPRIDINLDNFSLNVINSLVLLGATRNVAQVCPLSKIKLAPEVMVPFDNDQFLPIQILPLIQKYKVLHLNKIGAMVNNDVPLEIQRLRCWLVQMFICLICRTYFVTVQIHATNALLGTEYTMSGALDILGESSQAIHLGGQSNVKSLANRLCSLEHS</sequence>
<accession>A0A9W8CGV9</accession>
<proteinExistence type="predicted"/>
<dbReference type="AlphaFoldDB" id="A0A9W8CGV9"/>
<comment type="caution">
    <text evidence="1">The sequence shown here is derived from an EMBL/GenBank/DDBJ whole genome shotgun (WGS) entry which is preliminary data.</text>
</comment>
<evidence type="ECO:0000313" key="2">
    <source>
        <dbReference type="Proteomes" id="UP001164776"/>
    </source>
</evidence>
<protein>
    <submittedName>
        <fullName evidence="1">Uncharacterized protein</fullName>
    </submittedName>
</protein>
<organism evidence="1 2">
    <name type="scientific">Paspalum vaginatum</name>
    <name type="common">seashore paspalum</name>
    <dbReference type="NCBI Taxonomy" id="158149"/>
    <lineage>
        <taxon>Eukaryota</taxon>
        <taxon>Viridiplantae</taxon>
        <taxon>Streptophyta</taxon>
        <taxon>Embryophyta</taxon>
        <taxon>Tracheophyta</taxon>
        <taxon>Spermatophyta</taxon>
        <taxon>Magnoliopsida</taxon>
        <taxon>Liliopsida</taxon>
        <taxon>Poales</taxon>
        <taxon>Poaceae</taxon>
        <taxon>PACMAD clade</taxon>
        <taxon>Panicoideae</taxon>
        <taxon>Andropogonodae</taxon>
        <taxon>Paspaleae</taxon>
        <taxon>Paspalinae</taxon>
        <taxon>Paspalum</taxon>
    </lineage>
</organism>
<name>A0A9W8CGV9_9POAL</name>
<evidence type="ECO:0000313" key="1">
    <source>
        <dbReference type="EMBL" id="KAJ1257277.1"/>
    </source>
</evidence>